<dbReference type="Pfam" id="PF20233">
    <property type="entry name" value="DUF6590"/>
    <property type="match status" value="1"/>
</dbReference>
<dbReference type="VEuPathDB" id="FungiDB:SPSK_05068"/>
<accession>A0A0F2LUB5</accession>
<dbReference type="KEGG" id="ssck:SPSK_05068"/>
<dbReference type="AlphaFoldDB" id="A0A0F2LUB5"/>
<proteinExistence type="predicted"/>
<feature type="region of interest" description="Disordered" evidence="1">
    <location>
        <begin position="63"/>
        <end position="110"/>
    </location>
</feature>
<dbReference type="OrthoDB" id="3559580at2759"/>
<dbReference type="PANTHER" id="PTHR35391">
    <property type="entry name" value="C2H2-TYPE DOMAIN-CONTAINING PROTEIN-RELATED"/>
    <property type="match status" value="1"/>
</dbReference>
<feature type="domain" description="DUF6590" evidence="2">
    <location>
        <begin position="376"/>
        <end position="512"/>
    </location>
</feature>
<evidence type="ECO:0000313" key="3">
    <source>
        <dbReference type="EMBL" id="KJR80434.1"/>
    </source>
</evidence>
<organism evidence="3 4">
    <name type="scientific">Sporothrix schenckii 1099-18</name>
    <dbReference type="NCBI Taxonomy" id="1397361"/>
    <lineage>
        <taxon>Eukaryota</taxon>
        <taxon>Fungi</taxon>
        <taxon>Dikarya</taxon>
        <taxon>Ascomycota</taxon>
        <taxon>Pezizomycotina</taxon>
        <taxon>Sordariomycetes</taxon>
        <taxon>Sordariomycetidae</taxon>
        <taxon>Ophiostomatales</taxon>
        <taxon>Ophiostomataceae</taxon>
        <taxon>Sporothrix</taxon>
    </lineage>
</organism>
<evidence type="ECO:0000313" key="4">
    <source>
        <dbReference type="Proteomes" id="UP000033710"/>
    </source>
</evidence>
<evidence type="ECO:0000259" key="2">
    <source>
        <dbReference type="Pfam" id="PF20233"/>
    </source>
</evidence>
<dbReference type="Proteomes" id="UP000033710">
    <property type="component" value="Unassembled WGS sequence"/>
</dbReference>
<dbReference type="EMBL" id="AXCR01000012">
    <property type="protein sequence ID" value="KJR80434.1"/>
    <property type="molecule type" value="Genomic_DNA"/>
</dbReference>
<dbReference type="InterPro" id="IPR046497">
    <property type="entry name" value="DUF6590"/>
</dbReference>
<name>A0A0F2LUB5_SPOSC</name>
<reference evidence="3 4" key="2">
    <citation type="journal article" date="2015" name="Eukaryot. Cell">
        <title>Asexual propagation of a virulent clone complex in a human and feline outbreak of sporotrichosis.</title>
        <authorList>
            <person name="Teixeira Mde M."/>
            <person name="Rodrigues A.M."/>
            <person name="Tsui C.K."/>
            <person name="de Almeida L.G."/>
            <person name="Van Diepeningen A.D."/>
            <person name="van den Ende B.G."/>
            <person name="Fernandes G.F."/>
            <person name="Kano R."/>
            <person name="Hamelin R.C."/>
            <person name="Lopes-Bezerra L.M."/>
            <person name="Vasconcelos A.T."/>
            <person name="de Hoog S."/>
            <person name="de Camargo Z.P."/>
            <person name="Felipe M.S."/>
        </authorList>
    </citation>
    <scope>NUCLEOTIDE SEQUENCE [LARGE SCALE GENOMIC DNA]</scope>
    <source>
        <strain evidence="3 4">1099-18</strain>
    </source>
</reference>
<sequence length="528" mass="57860">MEERSETGRLAATAAEGEGHTQVENVLSTANIAIPRTIDSSALPLDEEVDTLAELAGGLHITSAKSSTAPNPRQEYREKRDESHIKATDTLSSPPLALGSYEPEEKHESFQSSRSVFAKGPYDFHSTQEQTEVDWSPVLTQNAYGQLQSTSYHANSGPWRTWNTPGQAGTRELLQAPVYNASSGQGLSHGQNQFYSSHRNSASVDASWMQGQTRPQEHYRRFSNGSYGHSKFNGTFGGYIALRSSDTGTAQYQNRPNHSIYKGHPASDFNQPISSSTPVAYGQAATAYSRWQQDYSSGGTPHGAGIDSRIDDLAEGELSTRTSQPRLVSNTYALPKSPTAPLPGAWTSYQSGPPEHRPGFTSQAGRSTLYNVHPTRDFTEGRVFKIDWPEPMGSNAGSTLTSGSDNNVFHKKRRFVVTSTFHGHSICLPIFTYGNRGCNKNVKALQHGIVYSQGLEPRLTPGEPALGYDPIMMIPTSSEKLSSVSRINYAKPHSVEHNTKVHFIGHIDESHTGSILQNMLHAMQNHKL</sequence>
<feature type="compositionally biased region" description="Basic and acidic residues" evidence="1">
    <location>
        <begin position="74"/>
        <end position="87"/>
    </location>
</feature>
<protein>
    <recommendedName>
        <fullName evidence="2">DUF6590 domain-containing protein</fullName>
    </recommendedName>
</protein>
<feature type="region of interest" description="Disordered" evidence="1">
    <location>
        <begin position="1"/>
        <end position="20"/>
    </location>
</feature>
<dbReference type="PANTHER" id="PTHR35391:SF5">
    <property type="entry name" value="DUF6590 DOMAIN-CONTAINING PROTEIN"/>
    <property type="match status" value="1"/>
</dbReference>
<comment type="caution">
    <text evidence="3">The sequence shown here is derived from an EMBL/GenBank/DDBJ whole genome shotgun (WGS) entry which is preliminary data.</text>
</comment>
<gene>
    <name evidence="3" type="ORF">SPSK_05068</name>
</gene>
<dbReference type="RefSeq" id="XP_016583110.1">
    <property type="nucleotide sequence ID" value="XM_016731821.1"/>
</dbReference>
<reference evidence="3 4" key="1">
    <citation type="journal article" date="2014" name="BMC Genomics">
        <title>Comparative genomics of the major fungal agents of human and animal Sporotrichosis: Sporothrix schenckii and Sporothrix brasiliensis.</title>
        <authorList>
            <person name="Teixeira M.M."/>
            <person name="de Almeida L.G."/>
            <person name="Kubitschek-Barreira P."/>
            <person name="Alves F.L."/>
            <person name="Kioshima E.S."/>
            <person name="Abadio A.K."/>
            <person name="Fernandes L."/>
            <person name="Derengowski L.S."/>
            <person name="Ferreira K.S."/>
            <person name="Souza R.C."/>
            <person name="Ruiz J.C."/>
            <person name="de Andrade N.C."/>
            <person name="Paes H.C."/>
            <person name="Nicola A.M."/>
            <person name="Albuquerque P."/>
            <person name="Gerber A.L."/>
            <person name="Martins V.P."/>
            <person name="Peconick L.D."/>
            <person name="Neto A.V."/>
            <person name="Chaucanez C.B."/>
            <person name="Silva P.A."/>
            <person name="Cunha O.L."/>
            <person name="de Oliveira F.F."/>
            <person name="dos Santos T.C."/>
            <person name="Barros A.L."/>
            <person name="Soares M.A."/>
            <person name="de Oliveira L.M."/>
            <person name="Marini M.M."/>
            <person name="Villalobos-Duno H."/>
            <person name="Cunha M.M."/>
            <person name="de Hoog S."/>
            <person name="da Silveira J.F."/>
            <person name="Henrissat B."/>
            <person name="Nino-Vega G.A."/>
            <person name="Cisalpino P.S."/>
            <person name="Mora-Montes H.M."/>
            <person name="Almeida S.R."/>
            <person name="Stajich J.E."/>
            <person name="Lopes-Bezerra L.M."/>
            <person name="Vasconcelos A.T."/>
            <person name="Felipe M.S."/>
        </authorList>
    </citation>
    <scope>NUCLEOTIDE SEQUENCE [LARGE SCALE GENOMIC DNA]</scope>
    <source>
        <strain evidence="3 4">1099-18</strain>
    </source>
</reference>
<evidence type="ECO:0000256" key="1">
    <source>
        <dbReference type="SAM" id="MobiDB-lite"/>
    </source>
</evidence>
<dbReference type="GeneID" id="27667098"/>